<dbReference type="InterPro" id="IPR031338">
    <property type="entry name" value="KDPG/KHG_AS_2"/>
</dbReference>
<evidence type="ECO:0000256" key="1">
    <source>
        <dbReference type="ARBA" id="ARBA00000654"/>
    </source>
</evidence>
<evidence type="ECO:0000256" key="4">
    <source>
        <dbReference type="ARBA" id="ARBA00011233"/>
    </source>
</evidence>
<name>A0AAP2W8L6_9FIRM</name>
<evidence type="ECO:0000313" key="9">
    <source>
        <dbReference type="EMBL" id="MCD2493678.1"/>
    </source>
</evidence>
<comment type="catalytic activity">
    <reaction evidence="1">
        <text>2-dehydro-3-deoxy-6-phospho-D-gluconate = D-glyceraldehyde 3-phosphate + pyruvate</text>
        <dbReference type="Rhea" id="RHEA:17089"/>
        <dbReference type="ChEBI" id="CHEBI:15361"/>
        <dbReference type="ChEBI" id="CHEBI:57569"/>
        <dbReference type="ChEBI" id="CHEBI:59776"/>
        <dbReference type="EC" id="4.1.2.14"/>
    </reaction>
</comment>
<evidence type="ECO:0000256" key="3">
    <source>
        <dbReference type="ARBA" id="ARBA00006906"/>
    </source>
</evidence>
<dbReference type="RefSeq" id="WP_231063522.1">
    <property type="nucleotide sequence ID" value="NZ_JAJNOR010000011.1"/>
</dbReference>
<keyword evidence="10" id="KW-1185">Reference proteome</keyword>
<keyword evidence="7" id="KW-0704">Schiff base</keyword>
<dbReference type="PANTHER" id="PTHR30246:SF1">
    <property type="entry name" value="2-DEHYDRO-3-DEOXY-6-PHOSPHOGALACTONATE ALDOLASE-RELATED"/>
    <property type="match status" value="1"/>
</dbReference>
<comment type="pathway">
    <text evidence="2">Carbohydrate acid metabolism; 2-dehydro-3-deoxy-D-gluconate degradation; D-glyceraldehyde 3-phosphate and pyruvate from 2-dehydro-3-deoxy-D-gluconate: step 2/2.</text>
</comment>
<gene>
    <name evidence="9" type="primary">eda</name>
    <name evidence="9" type="ORF">LQE92_13790</name>
</gene>
<evidence type="ECO:0000313" key="10">
    <source>
        <dbReference type="Proteomes" id="UP001299265"/>
    </source>
</evidence>
<evidence type="ECO:0000256" key="2">
    <source>
        <dbReference type="ARBA" id="ARBA00004736"/>
    </source>
</evidence>
<dbReference type="InterPro" id="IPR031337">
    <property type="entry name" value="KDPG/KHG_AS_1"/>
</dbReference>
<evidence type="ECO:0000256" key="7">
    <source>
        <dbReference type="ARBA" id="ARBA00023270"/>
    </source>
</evidence>
<dbReference type="Pfam" id="PF01081">
    <property type="entry name" value="Aldolase"/>
    <property type="match status" value="1"/>
</dbReference>
<accession>A0AAP2W8L6</accession>
<dbReference type="SUPFAM" id="SSF51569">
    <property type="entry name" value="Aldolase"/>
    <property type="match status" value="1"/>
</dbReference>
<protein>
    <recommendedName>
        <fullName evidence="5">2-dehydro-3-deoxy-phosphogluconate aldolase</fullName>
        <ecNumber evidence="5">4.1.2.14</ecNumber>
    </recommendedName>
</protein>
<organism evidence="9 10">
    <name type="scientific">Lientehia hominis</name>
    <dbReference type="NCBI Taxonomy" id="2897778"/>
    <lineage>
        <taxon>Bacteria</taxon>
        <taxon>Bacillati</taxon>
        <taxon>Bacillota</taxon>
        <taxon>Clostridia</taxon>
        <taxon>Lachnospirales</taxon>
        <taxon>Lachnospiraceae</taxon>
        <taxon>Lientehia</taxon>
    </lineage>
</organism>
<dbReference type="GO" id="GO:0008675">
    <property type="term" value="F:2-dehydro-3-deoxy-phosphogluconate aldolase activity"/>
    <property type="evidence" value="ECO:0007669"/>
    <property type="project" value="UniProtKB-EC"/>
</dbReference>
<comment type="similarity">
    <text evidence="3">Belongs to the KHG/KDPG aldolase family.</text>
</comment>
<dbReference type="InterPro" id="IPR013785">
    <property type="entry name" value="Aldolase_TIM"/>
</dbReference>
<reference evidence="9 10" key="1">
    <citation type="submission" date="2021-11" db="EMBL/GenBank/DDBJ databases">
        <title>Lacrimispora sp. nov. NSJ-141 isolated from human feces.</title>
        <authorList>
            <person name="Abdugheni R."/>
        </authorList>
    </citation>
    <scope>NUCLEOTIDE SEQUENCE [LARGE SCALE GENOMIC DNA]</scope>
    <source>
        <strain evidence="9 10">NSJ-141</strain>
    </source>
</reference>
<evidence type="ECO:0000256" key="6">
    <source>
        <dbReference type="ARBA" id="ARBA00023239"/>
    </source>
</evidence>
<dbReference type="PANTHER" id="PTHR30246">
    <property type="entry name" value="2-KETO-3-DEOXY-6-PHOSPHOGLUCONATE ALDOLASE"/>
    <property type="match status" value="1"/>
</dbReference>
<dbReference type="CDD" id="cd00452">
    <property type="entry name" value="KDPG_aldolase"/>
    <property type="match status" value="1"/>
</dbReference>
<dbReference type="PROSITE" id="PS00159">
    <property type="entry name" value="ALDOLASE_KDPG_KHG_1"/>
    <property type="match status" value="1"/>
</dbReference>
<comment type="subunit">
    <text evidence="4">Homotrimer.</text>
</comment>
<proteinExistence type="inferred from homology"/>
<dbReference type="AlphaFoldDB" id="A0AAP2W8L6"/>
<keyword evidence="6 9" id="KW-0456">Lyase</keyword>
<keyword evidence="8" id="KW-0119">Carbohydrate metabolism</keyword>
<dbReference type="Gene3D" id="3.20.20.70">
    <property type="entry name" value="Aldolase class I"/>
    <property type="match status" value="1"/>
</dbReference>
<evidence type="ECO:0000256" key="8">
    <source>
        <dbReference type="ARBA" id="ARBA00023277"/>
    </source>
</evidence>
<dbReference type="NCBIfam" id="TIGR01182">
    <property type="entry name" value="eda"/>
    <property type="match status" value="1"/>
</dbReference>
<sequence>MGTVAERVAAISIMPVISKLTSDEECEGLAKALTAGGVPAMEITFRMEGADGYIRYVREHFPDVLAGAGTVLTEAQAEKAVEAGAQFIVAPGLNPQIVKFCQEKGVDVFPGVATPSEIEQAMELGIKIVKFFPAEASGGPAAIKALCGPYKGINFMPTGGLNLNNIAGYYAVERVIACGGSFMLGGHLADQEWSEVTSLCKKSVRTMLGLKLAHVGINTPDAENAGRTVGALTELLCLDRGKEGNSSIFVDSCVEVMKKSCLGANGHIGFTTPCLDRAIRYFRERGTTFDEASAKYGDDGGLTAIYFTDEIGGFAIHLAKA</sequence>
<dbReference type="EC" id="4.1.2.14" evidence="5"/>
<dbReference type="Proteomes" id="UP001299265">
    <property type="component" value="Unassembled WGS sequence"/>
</dbReference>
<dbReference type="PROSITE" id="PS00160">
    <property type="entry name" value="ALDOLASE_KDPG_KHG_2"/>
    <property type="match status" value="1"/>
</dbReference>
<dbReference type="InterPro" id="IPR000887">
    <property type="entry name" value="Aldlse_KDPG_KHG"/>
</dbReference>
<evidence type="ECO:0000256" key="5">
    <source>
        <dbReference type="ARBA" id="ARBA00013063"/>
    </source>
</evidence>
<comment type="caution">
    <text evidence="9">The sequence shown here is derived from an EMBL/GenBank/DDBJ whole genome shotgun (WGS) entry which is preliminary data.</text>
</comment>
<dbReference type="EMBL" id="JAJNOR010000011">
    <property type="protein sequence ID" value="MCD2493678.1"/>
    <property type="molecule type" value="Genomic_DNA"/>
</dbReference>